<sequence>MVRSSSVSAVLLCARSSFRSPSVGREGATKAETLPETRVSQGSANSSSVSYVAKETSPVDCLQICRNSTADDGRLPSHAGAETFSTQDRTPLQSSFLTRSWIPFRHKERKVLGAERPAEGAADPNVENPVHKHLTKSTRGESFDGSLGWRSGGCRFLSKRKGKRRASSCPSVSSRSQEVAEYGRTGSGEQKNARCAEPTNSCSPKRGREPLRLFTLTSCLIRRRQNSACRFAETENSAGNPRQASREERGAFCEGTGSRGCRCCSSGAGEVPVHPKFSSFPVPGERDSASLSPGSHTTKNRENSCPVNTAEKVKVPPFRREANTTRTPGRSDTPGAPSPHPRKNFRSAETEDRNMQVETTASQRLKTRESSVAKTILEYREEYECAPPRSEPCVKLRSTRSAVTYKQTSQLRAERKKHCVLRHQSRDRHRFPSASRPEPRTDRGGKTVFRSDTNVYTRGRHFHKASERKATDPQAPRAKREWNAKTPEHLEPLCGEKEKQKPELEVERTLAKAALRKTRAEDSQPTAKRTRELEPRVPSEFKRERETRPHSKGRKHCLSKQAQEDGERSWVSEKGPRDVCDPSTSKNHKTSSKEAQQTKQSSSECRDGTGTGVHESFKLFPHGVTCAGSVKAALSCSQHSRFPSPAEPTRNGFPRSPAYVPCDGRVDKHRNGPLSHGRTEQDKTEERNHQRVLARRLSPSAVPPAAISRLPAQAQRLATSFLSNRDLFFSLPSCSAAVLSLEETENTGVYCVGTPASLCRLERSGWARPKTGALEEGKNKVCLEA</sequence>
<feature type="compositionally biased region" description="Basic and acidic residues" evidence="1">
    <location>
        <begin position="311"/>
        <end position="323"/>
    </location>
</feature>
<gene>
    <name evidence="2" type="ORF">TGP89_221665</name>
</gene>
<proteinExistence type="predicted"/>
<feature type="compositionally biased region" description="Low complexity" evidence="1">
    <location>
        <begin position="39"/>
        <end position="51"/>
    </location>
</feature>
<feature type="region of interest" description="Disordered" evidence="1">
    <location>
        <begin position="166"/>
        <end position="207"/>
    </location>
</feature>
<dbReference type="Proteomes" id="UP000028828">
    <property type="component" value="Unassembled WGS sequence"/>
</dbReference>
<feature type="compositionally biased region" description="Basic residues" evidence="1">
    <location>
        <begin position="419"/>
        <end position="431"/>
    </location>
</feature>
<feature type="region of interest" description="Disordered" evidence="1">
    <location>
        <begin position="274"/>
        <end position="369"/>
    </location>
</feature>
<evidence type="ECO:0000313" key="2">
    <source>
        <dbReference type="EMBL" id="KFG36378.1"/>
    </source>
</evidence>
<name>A0A086JW60_TOXGO</name>
<feature type="region of interest" description="Disordered" evidence="1">
    <location>
        <begin position="19"/>
        <end position="51"/>
    </location>
</feature>
<organism evidence="2 3">
    <name type="scientific">Toxoplasma gondii p89</name>
    <dbReference type="NCBI Taxonomy" id="943119"/>
    <lineage>
        <taxon>Eukaryota</taxon>
        <taxon>Sar</taxon>
        <taxon>Alveolata</taxon>
        <taxon>Apicomplexa</taxon>
        <taxon>Conoidasida</taxon>
        <taxon>Coccidia</taxon>
        <taxon>Eucoccidiorida</taxon>
        <taxon>Eimeriorina</taxon>
        <taxon>Sarcocystidae</taxon>
        <taxon>Toxoplasma</taxon>
    </lineage>
</organism>
<protein>
    <submittedName>
        <fullName evidence="2">Uncharacterized protein</fullName>
    </submittedName>
</protein>
<evidence type="ECO:0000313" key="3">
    <source>
        <dbReference type="Proteomes" id="UP000028828"/>
    </source>
</evidence>
<feature type="region of interest" description="Disordered" evidence="1">
    <location>
        <begin position="641"/>
        <end position="688"/>
    </location>
</feature>
<evidence type="ECO:0000256" key="1">
    <source>
        <dbReference type="SAM" id="MobiDB-lite"/>
    </source>
</evidence>
<feature type="compositionally biased region" description="Basic and acidic residues" evidence="1">
    <location>
        <begin position="346"/>
        <end position="355"/>
    </location>
</feature>
<feature type="compositionally biased region" description="Basic and acidic residues" evidence="1">
    <location>
        <begin position="677"/>
        <end position="688"/>
    </location>
</feature>
<reference evidence="2 3" key="1">
    <citation type="submission" date="2014-03" db="EMBL/GenBank/DDBJ databases">
        <authorList>
            <person name="Sibley D."/>
            <person name="Venepally P."/>
            <person name="Karamycheva S."/>
            <person name="Hadjithomas M."/>
            <person name="Khan A."/>
            <person name="Brunk B."/>
            <person name="Roos D."/>
            <person name="Caler E."/>
            <person name="Lorenzi H."/>
        </authorList>
    </citation>
    <scope>NUCLEOTIDE SEQUENCE [LARGE SCALE GENOMIC DNA]</scope>
    <source>
        <strain evidence="3">p89</strain>
    </source>
</reference>
<feature type="compositionally biased region" description="Low complexity" evidence="1">
    <location>
        <begin position="167"/>
        <end position="176"/>
    </location>
</feature>
<feature type="compositionally biased region" description="Basic and acidic residues" evidence="1">
    <location>
        <begin position="529"/>
        <end position="549"/>
    </location>
</feature>
<feature type="region of interest" description="Disordered" evidence="1">
    <location>
        <begin position="419"/>
        <end position="609"/>
    </location>
</feature>
<comment type="caution">
    <text evidence="2">The sequence shown here is derived from an EMBL/GenBank/DDBJ whole genome shotgun (WGS) entry which is preliminary data.</text>
</comment>
<feature type="region of interest" description="Disordered" evidence="1">
    <location>
        <begin position="116"/>
        <end position="142"/>
    </location>
</feature>
<feature type="compositionally biased region" description="Polar residues" evidence="1">
    <location>
        <begin position="289"/>
        <end position="307"/>
    </location>
</feature>
<dbReference type="OrthoDB" id="10313623at2759"/>
<feature type="compositionally biased region" description="Basic and acidic residues" evidence="1">
    <location>
        <begin position="478"/>
        <end position="510"/>
    </location>
</feature>
<dbReference type="VEuPathDB" id="ToxoDB:TGP89_221665"/>
<feature type="compositionally biased region" description="Basic and acidic residues" evidence="1">
    <location>
        <begin position="562"/>
        <end position="580"/>
    </location>
</feature>
<feature type="compositionally biased region" description="Polar residues" evidence="1">
    <location>
        <begin position="593"/>
        <end position="603"/>
    </location>
</feature>
<dbReference type="AlphaFoldDB" id="A0A086JW60"/>
<accession>A0A086JW60</accession>
<dbReference type="EMBL" id="AEYI02001522">
    <property type="protein sequence ID" value="KFG36378.1"/>
    <property type="molecule type" value="Genomic_DNA"/>
</dbReference>